<feature type="coiled-coil region" evidence="1">
    <location>
        <begin position="211"/>
        <end position="238"/>
    </location>
</feature>
<organism evidence="3 4">
    <name type="scientific">Brachybacterium equifaecis</name>
    <dbReference type="NCBI Taxonomy" id="2910770"/>
    <lineage>
        <taxon>Bacteria</taxon>
        <taxon>Bacillati</taxon>
        <taxon>Actinomycetota</taxon>
        <taxon>Actinomycetes</taxon>
        <taxon>Micrococcales</taxon>
        <taxon>Dermabacteraceae</taxon>
        <taxon>Brachybacterium</taxon>
    </lineage>
</organism>
<proteinExistence type="predicted"/>
<dbReference type="Proteomes" id="UP001203761">
    <property type="component" value="Unassembled WGS sequence"/>
</dbReference>
<feature type="region of interest" description="Disordered" evidence="2">
    <location>
        <begin position="383"/>
        <end position="451"/>
    </location>
</feature>
<name>A0ABT0QY14_9MICO</name>
<comment type="caution">
    <text evidence="3">The sequence shown here is derived from an EMBL/GenBank/DDBJ whole genome shotgun (WGS) entry which is preliminary data.</text>
</comment>
<accession>A0ABT0QY14</accession>
<evidence type="ECO:0000313" key="3">
    <source>
        <dbReference type="EMBL" id="MCL6422501.1"/>
    </source>
</evidence>
<dbReference type="EMBL" id="JAKNCJ010000001">
    <property type="protein sequence ID" value="MCL6422501.1"/>
    <property type="molecule type" value="Genomic_DNA"/>
</dbReference>
<evidence type="ECO:0000256" key="1">
    <source>
        <dbReference type="SAM" id="Coils"/>
    </source>
</evidence>
<evidence type="ECO:0008006" key="5">
    <source>
        <dbReference type="Google" id="ProtNLM"/>
    </source>
</evidence>
<evidence type="ECO:0000256" key="2">
    <source>
        <dbReference type="SAM" id="MobiDB-lite"/>
    </source>
</evidence>
<keyword evidence="1" id="KW-0175">Coiled coil</keyword>
<keyword evidence="4" id="KW-1185">Reference proteome</keyword>
<sequence length="688" mass="71966">MSSSASALERLRRIDSLPYGPARAAATELIVREVEEHGPREILFEALLSLVAAHTFSGGEDLAFAPFSRALRLWDEAPELFDEQDALTLFWAFKWVADATRSFPQIYRAQADALLDDMERRYRLAGYSLAAVEKIRLGWRLHTGEDPREALQHWLTAARDGSTDCAACDLSTRVRAHLTLGELEEGAQLAHTQIGRCNREPAGTFFALAEIELQRGDARAAREAVQQARREVKREDVDSCGAWRGLEFEVLARTGDLDLGLRRLAAGLSAADLAGEDPLDTLGFLRGLCAGLAANPERLGDPAPSLPGAEGAATLGDLLELVRRRAADLAAQFDRRNGTAHQSERLAEALAATAIAGASPAELREGAGESGVADGAGGAWADGAGAGADAGPAEAGGSIGTSAAGDAADAPLDARAAPAASAAEASPSAPGAEAPSVASAAGPSAAVADQDDPQALWQYAESLRIDDPERPAAYLAAARAAESAGLLDDAGLAYAEHAQAAVFAEQEARAHRAFERGVRLLIAGDAPSGMVAQVISAWAPIAVLEGSLSAILEILQERMGQAEDPLERARLADALARLIASAPEATAQQGLDRSTAIALAEEAAGAFETAGSLDLAAHAGWLLARLQRDEGLAAEATASYRTVLAAFGSLRERENRAEAAGELIAHLRDLGESLAADEVARSLGERLR</sequence>
<reference evidence="3" key="1">
    <citation type="submission" date="2022-02" db="EMBL/GenBank/DDBJ databases">
        <authorList>
            <person name="Lee M."/>
            <person name="Kim S.-J."/>
            <person name="Jung M.-Y."/>
        </authorList>
    </citation>
    <scope>NUCLEOTIDE SEQUENCE</scope>
    <source>
        <strain evidence="3">JHP9</strain>
    </source>
</reference>
<evidence type="ECO:0000313" key="4">
    <source>
        <dbReference type="Proteomes" id="UP001203761"/>
    </source>
</evidence>
<feature type="compositionally biased region" description="Low complexity" evidence="2">
    <location>
        <begin position="389"/>
        <end position="448"/>
    </location>
</feature>
<dbReference type="RefSeq" id="WP_249736598.1">
    <property type="nucleotide sequence ID" value="NZ_JAKNCJ010000001.1"/>
</dbReference>
<gene>
    <name evidence="3" type="ORF">Bequi_03725</name>
</gene>
<protein>
    <recommendedName>
        <fullName evidence="5">Tetratricopeptide repeat protein</fullName>
    </recommendedName>
</protein>